<dbReference type="GO" id="GO:0009032">
    <property type="term" value="F:thymidine phosphorylase activity"/>
    <property type="evidence" value="ECO:0007669"/>
    <property type="project" value="TreeGrafter"/>
</dbReference>
<protein>
    <submittedName>
        <fullName evidence="6">Pyrimidine-nucleoside phosphorylase</fullName>
    </submittedName>
</protein>
<dbReference type="InterPro" id="IPR017872">
    <property type="entry name" value="Pyrmidine_PPase_CS"/>
</dbReference>
<dbReference type="PIRSF" id="PIRSF000478">
    <property type="entry name" value="TP_PyNP"/>
    <property type="match status" value="1"/>
</dbReference>
<dbReference type="Gene3D" id="3.40.1030.10">
    <property type="entry name" value="Nucleoside phosphorylase/phosphoribosyltransferase catalytic domain"/>
    <property type="match status" value="1"/>
</dbReference>
<dbReference type="Gene3D" id="3.90.1170.30">
    <property type="entry name" value="Pyrimidine nucleoside phosphorylase-like, C-terminal domain"/>
    <property type="match status" value="1"/>
</dbReference>
<name>A0A1F7WD79_9BACT</name>
<dbReference type="Pfam" id="PF07831">
    <property type="entry name" value="PYNP_C"/>
    <property type="match status" value="1"/>
</dbReference>
<dbReference type="Pfam" id="PF02885">
    <property type="entry name" value="Glycos_trans_3N"/>
    <property type="match status" value="1"/>
</dbReference>
<dbReference type="AlphaFoldDB" id="A0A1F7WD79"/>
<dbReference type="FunFam" id="3.40.1030.10:FF:000003">
    <property type="entry name" value="Pyrimidine-nucleoside phosphorylase"/>
    <property type="match status" value="1"/>
</dbReference>
<evidence type="ECO:0000256" key="1">
    <source>
        <dbReference type="ARBA" id="ARBA00006915"/>
    </source>
</evidence>
<dbReference type="STRING" id="1817813.A2008_07850"/>
<gene>
    <name evidence="6" type="primary">deoA</name>
    <name evidence="6" type="ORF">A2008_07850</name>
</gene>
<keyword evidence="3" id="KW-0328">Glycosyltransferase</keyword>
<dbReference type="InterPro" id="IPR000312">
    <property type="entry name" value="Glycosyl_Trfase_fam3"/>
</dbReference>
<evidence type="ECO:0000313" key="6">
    <source>
        <dbReference type="EMBL" id="OGM00762.1"/>
    </source>
</evidence>
<dbReference type="GO" id="GO:0004645">
    <property type="term" value="F:1,4-alpha-oligoglucan phosphorylase activity"/>
    <property type="evidence" value="ECO:0007669"/>
    <property type="project" value="InterPro"/>
</dbReference>
<dbReference type="SUPFAM" id="SSF47648">
    <property type="entry name" value="Nucleoside phosphorylase/phosphoribosyltransferase N-terminal domain"/>
    <property type="match status" value="1"/>
</dbReference>
<dbReference type="PROSITE" id="PS00647">
    <property type="entry name" value="THYMID_PHOSPHORYLASE"/>
    <property type="match status" value="1"/>
</dbReference>
<dbReference type="NCBIfam" id="NF004490">
    <property type="entry name" value="PRK05820.1"/>
    <property type="match status" value="1"/>
</dbReference>
<organism evidence="6 7">
    <name type="scientific">Candidatus Wallbacteria bacterium GWC2_49_35</name>
    <dbReference type="NCBI Taxonomy" id="1817813"/>
    <lineage>
        <taxon>Bacteria</taxon>
        <taxon>Candidatus Walliibacteriota</taxon>
    </lineage>
</organism>
<dbReference type="SUPFAM" id="SSF54680">
    <property type="entry name" value="Pyrimidine nucleoside phosphorylase C-terminal domain"/>
    <property type="match status" value="1"/>
</dbReference>
<comment type="similarity">
    <text evidence="1">Belongs to the thymidine/pyrimidine-nucleoside phosphorylase family.</text>
</comment>
<evidence type="ECO:0000256" key="4">
    <source>
        <dbReference type="ARBA" id="ARBA00022679"/>
    </source>
</evidence>
<dbReference type="SUPFAM" id="SSF52418">
    <property type="entry name" value="Nucleoside phosphorylase/phosphoribosyltransferase catalytic domain"/>
    <property type="match status" value="1"/>
</dbReference>
<comment type="caution">
    <text evidence="6">The sequence shown here is derived from an EMBL/GenBank/DDBJ whole genome shotgun (WGS) entry which is preliminary data.</text>
</comment>
<comment type="subunit">
    <text evidence="2">Homodimer.</text>
</comment>
<evidence type="ECO:0000256" key="3">
    <source>
        <dbReference type="ARBA" id="ARBA00022676"/>
    </source>
</evidence>
<dbReference type="Pfam" id="PF00591">
    <property type="entry name" value="Glycos_transf_3"/>
    <property type="match status" value="1"/>
</dbReference>
<dbReference type="PANTHER" id="PTHR10515">
    <property type="entry name" value="THYMIDINE PHOSPHORYLASE"/>
    <property type="match status" value="1"/>
</dbReference>
<dbReference type="NCBIfam" id="TIGR02644">
    <property type="entry name" value="Y_phosphoryl"/>
    <property type="match status" value="1"/>
</dbReference>
<dbReference type="InterPro" id="IPR013102">
    <property type="entry name" value="PYNP_C"/>
</dbReference>
<keyword evidence="4" id="KW-0808">Transferase</keyword>
<reference evidence="6 7" key="1">
    <citation type="journal article" date="2016" name="Nat. Commun.">
        <title>Thousands of microbial genomes shed light on interconnected biogeochemical processes in an aquifer system.</title>
        <authorList>
            <person name="Anantharaman K."/>
            <person name="Brown C.T."/>
            <person name="Hug L.A."/>
            <person name="Sharon I."/>
            <person name="Castelle C.J."/>
            <person name="Probst A.J."/>
            <person name="Thomas B.C."/>
            <person name="Singh A."/>
            <person name="Wilkins M.J."/>
            <person name="Karaoz U."/>
            <person name="Brodie E.L."/>
            <person name="Williams K.H."/>
            <person name="Hubbard S.S."/>
            <person name="Banfield J.F."/>
        </authorList>
    </citation>
    <scope>NUCLEOTIDE SEQUENCE [LARGE SCALE GENOMIC DNA]</scope>
</reference>
<dbReference type="PANTHER" id="PTHR10515:SF0">
    <property type="entry name" value="THYMIDINE PHOSPHORYLASE"/>
    <property type="match status" value="1"/>
</dbReference>
<evidence type="ECO:0000259" key="5">
    <source>
        <dbReference type="SMART" id="SM00941"/>
    </source>
</evidence>
<dbReference type="InterPro" id="IPR000053">
    <property type="entry name" value="Thymidine/pyrmidine_PPase"/>
</dbReference>
<evidence type="ECO:0000313" key="7">
    <source>
        <dbReference type="Proteomes" id="UP000178735"/>
    </source>
</evidence>
<accession>A0A1F7WD79</accession>
<evidence type="ECO:0000256" key="2">
    <source>
        <dbReference type="ARBA" id="ARBA00011738"/>
    </source>
</evidence>
<dbReference type="GO" id="GO:0006213">
    <property type="term" value="P:pyrimidine nucleoside metabolic process"/>
    <property type="evidence" value="ECO:0007669"/>
    <property type="project" value="InterPro"/>
</dbReference>
<dbReference type="SMART" id="SM00941">
    <property type="entry name" value="PYNP_C"/>
    <property type="match status" value="1"/>
</dbReference>
<proteinExistence type="inferred from homology"/>
<dbReference type="InterPro" id="IPR036566">
    <property type="entry name" value="PYNP-like_C_sf"/>
</dbReference>
<dbReference type="InterPro" id="IPR018090">
    <property type="entry name" value="Pyrmidine_PPas_bac/euk"/>
</dbReference>
<sequence>MRPYDVILKKRNGGTLSREEIEFMVSGYVSGEIKDYQMAAFLMAVYFKSMNAQETLYLTETMAKSGDMIDLSKIEGIKVDKHSSGGVGDKTTLVVAPLCAACGVPVAKMSGRGLGHTGGTLDKLESIPGFQINLSSEQFINNVNKYKIAVVGQTGNLVPADKKMYALRDSTGTVDSIPLIASSIMSKKLAGGADAIVLDVKTGSGAFMQTPQEAIALARSMVEIGTGAKRQTIALITDMDQPLGRAIGNSIEVIEAIETLRGRGPSDLEELAIEISSHMLICANVCGNYKDAKSMLLSALDSGMAFNKFKNMIEAQGGDPLAADDYDRLPKARFKVEVLATHEGYVEKINAMEIGNAAMILGAGRATKEDKIDPAVGVTLDKKIGDYVESGTKIVTIHANDMGLAKIAYDRLLSAYHFTSRMPKIQSLIHYIVNAQGVFPYEYK</sequence>
<dbReference type="NCBIfam" id="NF004747">
    <property type="entry name" value="PRK06078.1"/>
    <property type="match status" value="1"/>
</dbReference>
<feature type="domain" description="Pyrimidine nucleoside phosphorylase C-terminal" evidence="5">
    <location>
        <begin position="345"/>
        <end position="419"/>
    </location>
</feature>
<dbReference type="InterPro" id="IPR017459">
    <property type="entry name" value="Glycosyl_Trfase_fam3_N_dom"/>
</dbReference>
<dbReference type="GO" id="GO:0006206">
    <property type="term" value="P:pyrimidine nucleobase metabolic process"/>
    <property type="evidence" value="ECO:0007669"/>
    <property type="project" value="InterPro"/>
</dbReference>
<dbReference type="Proteomes" id="UP000178735">
    <property type="component" value="Unassembled WGS sequence"/>
</dbReference>
<dbReference type="InterPro" id="IPR035902">
    <property type="entry name" value="Nuc_phospho_transferase"/>
</dbReference>
<dbReference type="EMBL" id="MGFH01000251">
    <property type="protein sequence ID" value="OGM00762.1"/>
    <property type="molecule type" value="Genomic_DNA"/>
</dbReference>
<dbReference type="Gene3D" id="1.20.970.10">
    <property type="entry name" value="Transferase, Pyrimidine Nucleoside Phosphorylase, Chain C"/>
    <property type="match status" value="1"/>
</dbReference>
<dbReference type="GO" id="GO:0005829">
    <property type="term" value="C:cytosol"/>
    <property type="evidence" value="ECO:0007669"/>
    <property type="project" value="TreeGrafter"/>
</dbReference>
<dbReference type="InterPro" id="IPR036320">
    <property type="entry name" value="Glycosyl_Trfase_fam3_N_dom_sf"/>
</dbReference>